<evidence type="ECO:0008006" key="3">
    <source>
        <dbReference type="Google" id="ProtNLM"/>
    </source>
</evidence>
<name>K4PC15_9PSEU</name>
<dbReference type="KEGG" id="ag:AFV52136"/>
<evidence type="ECO:0000256" key="1">
    <source>
        <dbReference type="SAM" id="MobiDB-lite"/>
    </source>
</evidence>
<dbReference type="Pfam" id="PF19449">
    <property type="entry name" value="DUF5987"/>
    <property type="match status" value="1"/>
</dbReference>
<dbReference type="AlphaFoldDB" id="K4PC15"/>
<proteinExistence type="predicted"/>
<accession>K4PC15</accession>
<feature type="compositionally biased region" description="Basic and acidic residues" evidence="1">
    <location>
        <begin position="1"/>
        <end position="11"/>
    </location>
</feature>
<organism evidence="2">
    <name type="scientific">Streptoalloteichus sp. ATCC 53650</name>
    <dbReference type="NCBI Taxonomy" id="756733"/>
    <lineage>
        <taxon>Bacteria</taxon>
        <taxon>Bacillati</taxon>
        <taxon>Actinomycetota</taxon>
        <taxon>Actinomycetes</taxon>
        <taxon>Pseudonocardiales</taxon>
        <taxon>Pseudonocardiaceae</taxon>
        <taxon>Streptoalloteichus</taxon>
    </lineage>
</organism>
<evidence type="ECO:0000313" key="2">
    <source>
        <dbReference type="EMBL" id="AFV52136.1"/>
    </source>
</evidence>
<sequence>MRSGDSDDRRSRTATLESFADTIVPGAKRAPDDRAIAGAATGGGAVAAGALELLEQPAPGLAAGLDHYAAGLNAHAEAYAAEHGVDLETGLPAFVALPFEHRTALVARLTTPGHPEKDGWVLLALFCTMAFDTAPHMRTADALATGHPGLATMGFAPPQADGLWRFGEFSYGRPLADLHPATTPSGSPA</sequence>
<dbReference type="EMBL" id="JX679499">
    <property type="protein sequence ID" value="AFV52136.1"/>
    <property type="molecule type" value="Genomic_DNA"/>
</dbReference>
<reference evidence="2" key="1">
    <citation type="journal article" date="2013" name="Proc. Natl. Acad. Sci. U.S.A.">
        <title>A new member of the 4-methylideneimidazole-5-one-containing aminomutase family from the enediyne kedarcidin biosynthetic pathway.</title>
        <authorList>
            <person name="Huang S.X."/>
            <person name="Lohman J.R."/>
            <person name="Huang T."/>
            <person name="Shen B."/>
        </authorList>
    </citation>
    <scope>NUCLEOTIDE SEQUENCE</scope>
    <source>
        <strain evidence="2">ATCC 53650</strain>
    </source>
</reference>
<feature type="region of interest" description="Disordered" evidence="1">
    <location>
        <begin position="1"/>
        <end position="26"/>
    </location>
</feature>
<protein>
    <recommendedName>
        <fullName evidence="3">Gluconate 2-dehydrogenase subunit 3 family protein</fullName>
    </recommendedName>
</protein>
<dbReference type="InterPro" id="IPR046029">
    <property type="entry name" value="DUF5987"/>
</dbReference>